<dbReference type="PROSITE" id="PS51688">
    <property type="entry name" value="ICA"/>
    <property type="match status" value="1"/>
</dbReference>
<dbReference type="Pfam" id="PF03906">
    <property type="entry name" value="Phage_T7_tail"/>
    <property type="match status" value="1"/>
</dbReference>
<keyword evidence="6" id="KW-1233">Viral attachment to host adhesion receptor</keyword>
<keyword evidence="11" id="KW-1185">Reference proteome</keyword>
<comment type="subcellular location">
    <subcellularLocation>
        <location evidence="1">Virion</location>
    </subcellularLocation>
</comment>
<keyword evidence="2" id="KW-0945">Host-virus interaction</keyword>
<evidence type="ECO:0000313" key="11">
    <source>
        <dbReference type="Proteomes" id="UP000246538"/>
    </source>
</evidence>
<evidence type="ECO:0000256" key="8">
    <source>
        <dbReference type="SAM" id="MobiDB-lite"/>
    </source>
</evidence>
<feature type="region of interest" description="Disordered" evidence="8">
    <location>
        <begin position="255"/>
        <end position="292"/>
    </location>
</feature>
<dbReference type="GO" id="GO:0046718">
    <property type="term" value="P:symbiont entry into host cell"/>
    <property type="evidence" value="ECO:0007669"/>
    <property type="project" value="UniProtKB-KW"/>
</dbReference>
<evidence type="ECO:0000313" key="10">
    <source>
        <dbReference type="EMBL" id="AWD92660.1"/>
    </source>
</evidence>
<dbReference type="GeneID" id="54991658"/>
<dbReference type="EMBL" id="MH059639">
    <property type="protein sequence ID" value="AWD92660.1"/>
    <property type="molecule type" value="Genomic_DNA"/>
</dbReference>
<evidence type="ECO:0000259" key="9">
    <source>
        <dbReference type="PROSITE" id="PS51688"/>
    </source>
</evidence>
<dbReference type="InterPro" id="IPR030392">
    <property type="entry name" value="S74_ICA"/>
</dbReference>
<sequence>MRLTIGSTLRAPFISLLKEAQMANTIKTVMTYPLNGSTVDFNIPFEYLARKFVTITLIGTDRKVLTLNQDYRFSTKTTITLTKAWGPADGYDTIEVRRYTSATDRLVDFADGSILRAYDLNIAQVQTLHVAEEARDLTADTIGVNNDGNLDARGRRIVNVADAVDDYDAINLHMMKTWNNSALISANAAAASQAAAKTSENNSKTSENNSKTSENNSKTSENNAYQWAQRAEDSPVQGSEFSSYHYSRKAAKSAAAASTSEGNAAVSERNAKTSENNSKTSETNAAASAQTAKDEAAKLGNMNDLAAAIASVDTSNNRVTFKGDVVAGGAVGFVYNGSVDLSWYTADGKTLKFGKGTKYPQAYLDITAAQMAYVSDISSTVFRIRDNVFSPNLEANFGFNGTQFVLNKTSSVTSFSLGGVPLWNVGEYRGLNNMSTRGGFDAYATTGAIVNQGAPTLSSKLRDGGVPSGRVRANFDFWARGDSEGQRQGVIRVHGDDMSGEQNWLFRGAGNYAGRIEGSAGRVAIDTSSDRKLKDIKGDLDMQAAYDRVKAIRMVEYTWNDHEFNIQRGVSRSEVQRGVIAQEMNDIDSHYVTSYEQQLGGLNEGRSETIMNLNETSMLMDALATIKVLQSRLEALESKG</sequence>
<keyword evidence="4" id="KW-1161">Viral attachment to host cell</keyword>
<dbReference type="InterPro" id="IPR005604">
    <property type="entry name" value="Phage_T7_tail_fibre-like_N"/>
</dbReference>
<evidence type="ECO:0000256" key="6">
    <source>
        <dbReference type="ARBA" id="ARBA00023165"/>
    </source>
</evidence>
<dbReference type="KEGG" id="vg:54991658"/>
<proteinExistence type="predicted"/>
<dbReference type="RefSeq" id="YP_009801149.1">
    <property type="nucleotide sequence ID" value="NC_047964.1"/>
</dbReference>
<evidence type="ECO:0000256" key="5">
    <source>
        <dbReference type="ARBA" id="ARBA00022844"/>
    </source>
</evidence>
<dbReference type="GO" id="GO:0098015">
    <property type="term" value="C:virus tail"/>
    <property type="evidence" value="ECO:0007669"/>
    <property type="project" value="UniProtKB-KW"/>
</dbReference>
<feature type="compositionally biased region" description="Polar residues" evidence="8">
    <location>
        <begin position="273"/>
        <end position="291"/>
    </location>
</feature>
<evidence type="ECO:0000256" key="2">
    <source>
        <dbReference type="ARBA" id="ARBA00022581"/>
    </source>
</evidence>
<keyword evidence="5" id="KW-0946">Virion</keyword>
<name>A0A2S1GTD1_9CAUD</name>
<evidence type="ECO:0000256" key="4">
    <source>
        <dbReference type="ARBA" id="ARBA00022804"/>
    </source>
</evidence>
<reference evidence="11" key="1">
    <citation type="submission" date="2018-03" db="EMBL/GenBank/DDBJ databases">
        <title>Phage therapy in agriculture - a green tech approach to combat plant pathogenic bacteria.</title>
        <authorList>
            <person name="Carstens A.B."/>
            <person name="Djurhuus A.M."/>
            <person name="Hansen L.H."/>
        </authorList>
    </citation>
    <scope>NUCLEOTIDE SEQUENCE [LARGE SCALE GENOMIC DNA]</scope>
</reference>
<accession>A0A2S1GTD1</accession>
<keyword evidence="3" id="KW-1227">Viral tail protein</keyword>
<dbReference type="Proteomes" id="UP000246538">
    <property type="component" value="Segment"/>
</dbReference>
<dbReference type="GO" id="GO:0098671">
    <property type="term" value="P:adhesion receptor-mediated virion attachment to host cell"/>
    <property type="evidence" value="ECO:0007669"/>
    <property type="project" value="UniProtKB-KW"/>
</dbReference>
<feature type="compositionally biased region" description="Low complexity" evidence="8">
    <location>
        <begin position="255"/>
        <end position="265"/>
    </location>
</feature>
<keyword evidence="7" id="KW-1160">Virus entry into host cell</keyword>
<feature type="region of interest" description="Disordered" evidence="8">
    <location>
        <begin position="195"/>
        <end position="221"/>
    </location>
</feature>
<evidence type="ECO:0000256" key="1">
    <source>
        <dbReference type="ARBA" id="ARBA00004328"/>
    </source>
</evidence>
<organism evidence="10 11">
    <name type="scientific">Dickeya phage Ninurta</name>
    <dbReference type="NCBI Taxonomy" id="2163631"/>
    <lineage>
        <taxon>Viruses</taxon>
        <taxon>Duplodnaviria</taxon>
        <taxon>Heunggongvirae</taxon>
        <taxon>Uroviricota</taxon>
        <taxon>Caudoviricetes</taxon>
        <taxon>Autographivirales</taxon>
        <taxon>Autotranscriptaviridae</taxon>
        <taxon>Studiervirinae</taxon>
        <taxon>Ningirsuvirus</taxon>
        <taxon>Ningirsuvirus ninurta</taxon>
    </lineage>
</organism>
<evidence type="ECO:0000256" key="3">
    <source>
        <dbReference type="ARBA" id="ARBA00022732"/>
    </source>
</evidence>
<dbReference type="Pfam" id="PF13884">
    <property type="entry name" value="Peptidase_S74"/>
    <property type="match status" value="1"/>
</dbReference>
<evidence type="ECO:0000256" key="7">
    <source>
        <dbReference type="ARBA" id="ARBA00023296"/>
    </source>
</evidence>
<protein>
    <submittedName>
        <fullName evidence="10">Tail fibers protein</fullName>
    </submittedName>
</protein>
<feature type="domain" description="Peptidase S74" evidence="9">
    <location>
        <begin position="529"/>
        <end position="640"/>
    </location>
</feature>